<dbReference type="GO" id="GO:0050660">
    <property type="term" value="F:flavin adenine dinucleotide binding"/>
    <property type="evidence" value="ECO:0007669"/>
    <property type="project" value="UniProtKB-UniRule"/>
</dbReference>
<dbReference type="PROSITE" id="PS51384">
    <property type="entry name" value="FAD_FR"/>
    <property type="match status" value="1"/>
</dbReference>
<evidence type="ECO:0000256" key="10">
    <source>
        <dbReference type="HAMAP-Rule" id="MF_03212"/>
    </source>
</evidence>
<dbReference type="Gene3D" id="3.40.50.360">
    <property type="match status" value="1"/>
</dbReference>
<dbReference type="Gene3D" id="3.40.50.80">
    <property type="entry name" value="Nucleotide-binding domain of ferredoxin-NADP reductase (FNR) module"/>
    <property type="match status" value="1"/>
</dbReference>
<dbReference type="EMBL" id="JAVXUP010000329">
    <property type="protein sequence ID" value="KAK3030761.1"/>
    <property type="molecule type" value="Genomic_DNA"/>
</dbReference>
<evidence type="ECO:0000256" key="8">
    <source>
        <dbReference type="ARBA" id="ARBA00023002"/>
    </source>
</evidence>
<dbReference type="Gene3D" id="1.20.990.10">
    <property type="entry name" value="NADPH-cytochrome p450 Reductase, Chain A, domain 3"/>
    <property type="match status" value="1"/>
</dbReference>
<evidence type="ECO:0000256" key="6">
    <source>
        <dbReference type="ARBA" id="ARBA00022857"/>
    </source>
</evidence>
<dbReference type="InterPro" id="IPR001709">
    <property type="entry name" value="Flavoprot_Pyr_Nucl_cyt_Rdtase"/>
</dbReference>
<proteinExistence type="inferred from homology"/>
<feature type="binding site" evidence="10">
    <location>
        <position position="574"/>
    </location>
    <ligand>
        <name>NADP(+)</name>
        <dbReference type="ChEBI" id="CHEBI:58349"/>
    </ligand>
</feature>
<feature type="binding site" evidence="10">
    <location>
        <position position="715"/>
    </location>
    <ligand>
        <name>FAD</name>
        <dbReference type="ChEBI" id="CHEBI:57692"/>
    </ligand>
</feature>
<dbReference type="GO" id="GO:0005789">
    <property type="term" value="C:endoplasmic reticulum membrane"/>
    <property type="evidence" value="ECO:0007669"/>
    <property type="project" value="UniProtKB-SubCell"/>
</dbReference>
<comment type="similarity">
    <text evidence="10">In the N-terminal section; belongs to the flavodoxin family.</text>
</comment>
<dbReference type="SUPFAM" id="SSF63380">
    <property type="entry name" value="Riboflavin synthase domain-like"/>
    <property type="match status" value="1"/>
</dbReference>
<protein>
    <recommendedName>
        <fullName evidence="10">NADPH--cytochrome P450 reductase</fullName>
        <shortName evidence="10">CPR</shortName>
        <shortName evidence="10">P450R</shortName>
        <ecNumber evidence="10">1.6.2.4</ecNumber>
    </recommendedName>
</protein>
<comment type="cofactor">
    <cofactor evidence="10">
        <name>FAD</name>
        <dbReference type="ChEBI" id="CHEBI:57692"/>
    </cofactor>
    <text evidence="10">Binds 1 FAD per monomer.</text>
</comment>
<feature type="binding site" evidence="10">
    <location>
        <begin position="641"/>
        <end position="645"/>
    </location>
    <ligand>
        <name>NADP(+)</name>
        <dbReference type="ChEBI" id="CHEBI:58349"/>
    </ligand>
</feature>
<dbReference type="InterPro" id="IPR023173">
    <property type="entry name" value="NADPH_Cyt_P450_Rdtase_alpha"/>
</dbReference>
<comment type="subcellular location">
    <subcellularLocation>
        <location evidence="10">Endoplasmic reticulum membrane</location>
        <topology evidence="10">Single-pass membrane protein</topology>
        <orientation evidence="10">Cytoplasmic side</orientation>
    </subcellularLocation>
</comment>
<dbReference type="FunFam" id="3.40.50.80:FF:000001">
    <property type="entry name" value="NADPH--cytochrome P450 reductase 1"/>
    <property type="match status" value="1"/>
</dbReference>
<feature type="binding site" evidence="10">
    <location>
        <position position="240"/>
    </location>
    <ligand>
        <name>FMN</name>
        <dbReference type="ChEBI" id="CHEBI:58210"/>
    </ligand>
</feature>
<evidence type="ECO:0000256" key="4">
    <source>
        <dbReference type="ARBA" id="ARBA00022824"/>
    </source>
</evidence>
<evidence type="ECO:0000256" key="3">
    <source>
        <dbReference type="ARBA" id="ARBA00022692"/>
    </source>
</evidence>
<dbReference type="SUPFAM" id="SSF52343">
    <property type="entry name" value="Ferredoxin reductase-like, C-terminal NADP-linked domain"/>
    <property type="match status" value="1"/>
</dbReference>
<keyword evidence="6 10" id="KW-0521">NADP</keyword>
<keyword evidence="14" id="KW-1185">Reference proteome</keyword>
<feature type="binding site" evidence="10">
    <location>
        <begin position="527"/>
        <end position="530"/>
    </location>
    <ligand>
        <name>FAD</name>
        <dbReference type="ChEBI" id="CHEBI:57692"/>
    </ligand>
</feature>
<comment type="cofactor">
    <cofactor evidence="10">
        <name>FMN</name>
        <dbReference type="ChEBI" id="CHEBI:58210"/>
    </cofactor>
    <text evidence="10">Binds 1 FMN per monomer.</text>
</comment>
<dbReference type="InterPro" id="IPR008254">
    <property type="entry name" value="Flavodoxin/NO_synth"/>
</dbReference>
<feature type="binding site" evidence="10">
    <location>
        <begin position="86"/>
        <end position="91"/>
    </location>
    <ligand>
        <name>FMN</name>
        <dbReference type="ChEBI" id="CHEBI:58210"/>
    </ligand>
</feature>
<dbReference type="FunFam" id="1.20.990.10:FF:000003">
    <property type="entry name" value="NADPH--cytochrome P450 reductase"/>
    <property type="match status" value="1"/>
</dbReference>
<name>A0AA88WMZ4_9ASTE</name>
<organism evidence="13 14">
    <name type="scientific">Escallonia herrerae</name>
    <dbReference type="NCBI Taxonomy" id="1293975"/>
    <lineage>
        <taxon>Eukaryota</taxon>
        <taxon>Viridiplantae</taxon>
        <taxon>Streptophyta</taxon>
        <taxon>Embryophyta</taxon>
        <taxon>Tracheophyta</taxon>
        <taxon>Spermatophyta</taxon>
        <taxon>Magnoliopsida</taxon>
        <taxon>eudicotyledons</taxon>
        <taxon>Gunneridae</taxon>
        <taxon>Pentapetalae</taxon>
        <taxon>asterids</taxon>
        <taxon>campanulids</taxon>
        <taxon>Escalloniales</taxon>
        <taxon>Escalloniaceae</taxon>
        <taxon>Escallonia</taxon>
    </lineage>
</organism>
<dbReference type="PANTHER" id="PTHR19384:SF111">
    <property type="entry name" value="NADPH--CYTOCHROME P450 REDUCTASE 1"/>
    <property type="match status" value="1"/>
</dbReference>
<evidence type="ECO:0000313" key="13">
    <source>
        <dbReference type="EMBL" id="KAK3030761.1"/>
    </source>
</evidence>
<dbReference type="SUPFAM" id="SSF52218">
    <property type="entry name" value="Flavoproteins"/>
    <property type="match status" value="1"/>
</dbReference>
<dbReference type="GO" id="GO:0010181">
    <property type="term" value="F:FMN binding"/>
    <property type="evidence" value="ECO:0007669"/>
    <property type="project" value="UniProtKB-UniRule"/>
</dbReference>
<keyword evidence="1 10" id="KW-0285">Flavoprotein</keyword>
<feature type="binding site" evidence="10">
    <location>
        <begin position="205"/>
        <end position="214"/>
    </location>
    <ligand>
        <name>FMN</name>
        <dbReference type="ChEBI" id="CHEBI:58210"/>
    </ligand>
</feature>
<feature type="binding site" evidence="10">
    <location>
        <position position="677"/>
    </location>
    <ligand>
        <name>NADP(+)</name>
        <dbReference type="ChEBI" id="CHEBI:58349"/>
    </ligand>
</feature>
<dbReference type="InterPro" id="IPR029039">
    <property type="entry name" value="Flavoprotein-like_sf"/>
</dbReference>
<dbReference type="GO" id="GO:0005829">
    <property type="term" value="C:cytosol"/>
    <property type="evidence" value="ECO:0007669"/>
    <property type="project" value="TreeGrafter"/>
</dbReference>
<dbReference type="Proteomes" id="UP001188597">
    <property type="component" value="Unassembled WGS sequence"/>
</dbReference>
<evidence type="ECO:0000259" key="11">
    <source>
        <dbReference type="PROSITE" id="PS50902"/>
    </source>
</evidence>
<keyword evidence="5 10" id="KW-0274">FAD</keyword>
<dbReference type="Pfam" id="PF00175">
    <property type="entry name" value="NAD_binding_1"/>
    <property type="match status" value="1"/>
</dbReference>
<dbReference type="Pfam" id="PF00258">
    <property type="entry name" value="Flavodoxin_1"/>
    <property type="match status" value="1"/>
</dbReference>
<dbReference type="InterPro" id="IPR017938">
    <property type="entry name" value="Riboflavin_synthase-like_b-brl"/>
</dbReference>
<feature type="domain" description="Flavodoxin-like" evidence="11">
    <location>
        <begin position="80"/>
        <end position="256"/>
    </location>
</feature>
<dbReference type="PANTHER" id="PTHR19384">
    <property type="entry name" value="NITRIC OXIDE SYNTHASE-RELATED"/>
    <property type="match status" value="1"/>
</dbReference>
<evidence type="ECO:0000259" key="12">
    <source>
        <dbReference type="PROSITE" id="PS51384"/>
    </source>
</evidence>
<dbReference type="PRINTS" id="PR00369">
    <property type="entry name" value="FLAVODOXIN"/>
</dbReference>
<dbReference type="InterPro" id="IPR001433">
    <property type="entry name" value="OxRdtase_FAD/NAD-bd"/>
</dbReference>
<reference evidence="13" key="1">
    <citation type="submission" date="2022-12" db="EMBL/GenBank/DDBJ databases">
        <title>Draft genome assemblies for two species of Escallonia (Escalloniales).</title>
        <authorList>
            <person name="Chanderbali A."/>
            <person name="Dervinis C."/>
            <person name="Anghel I."/>
            <person name="Soltis D."/>
            <person name="Soltis P."/>
            <person name="Zapata F."/>
        </authorList>
    </citation>
    <scope>NUCLEOTIDE SEQUENCE</scope>
    <source>
        <strain evidence="13">UCBG64.0493</strain>
        <tissue evidence="13">Leaf</tissue>
    </source>
</reference>
<sequence>MGSGSDSGWAGSLESVFGLSLGSDAAVVIVSTSLAVIIGLLVLAWRRSVDRGRESAPVVLQKAAPVEADEEEVEDGKVKLTVFFGTQTGTAEGFAKVVNTFVMLALVYGKCLLVDDSCGTGEALAEEIKARYEKAVVKVIDLDDYAAEDDQYQEKLKKETLAFFMLATYGDGEPTDNAARFYKWFTEGKDSDPWLQQLKYGVFGLGNRQYEHFNKIAKVVDEILSEQGAKRLIPCGLGDDDQCIEDDFAAWRELLWPELDQLLRDEDDTSTVATPYTAVIPEYRVVIQDSASGTFLEENQLNVANGIASYDIHHPCRVNVAVQRELHKPESDRSCIHLEFDISGTGVIYETGDHVGVYAENCDETVEEAGSLLAQPLDLVFSIHTDKDDGTSAGGSLPPPFPGPCTLRTALACYADLLTPPRKSALVALAAHATEPGEAERLKFLSSPQGKDDYSKWVVGSQRSLLEVMAEFPSAKPPLGVFFAAVAPRLQPRYYSISSSPRFAPDRVHVTCALVYGPTPTGRIHRGVCSTWMKNAVPLERSRDCSWAPIFIRSSNFKLPADSSIPIIMVGPGTGLAPFRGFLQERLALKQEGSQLGTALLFFGCRNRRMDFIYEAELNNFVDEGAVSELIVAFSREGPQKEYVQHKLMEKAAEVWNLISQDGYLYVCGDAKGMARDVHRTLHTIVQGQEKVDSTKAEAIVKKLQMDGRYLRDVW</sequence>
<dbReference type="PRINTS" id="PR00371">
    <property type="entry name" value="FPNCR"/>
</dbReference>
<comment type="catalytic activity">
    <reaction evidence="10">
        <text>2 oxidized [cytochrome P450] + NADPH = 2 reduced [cytochrome P450] + NADP(+) + H(+)</text>
        <dbReference type="Rhea" id="RHEA:24040"/>
        <dbReference type="Rhea" id="RHEA-COMP:14627"/>
        <dbReference type="Rhea" id="RHEA-COMP:14628"/>
        <dbReference type="ChEBI" id="CHEBI:15378"/>
        <dbReference type="ChEBI" id="CHEBI:55376"/>
        <dbReference type="ChEBI" id="CHEBI:57783"/>
        <dbReference type="ChEBI" id="CHEBI:58349"/>
        <dbReference type="ChEBI" id="CHEBI:60344"/>
        <dbReference type="EC" id="1.6.2.4"/>
    </reaction>
</comment>
<keyword evidence="8 10" id="KW-0560">Oxidoreductase</keyword>
<accession>A0AA88WMZ4</accession>
<evidence type="ECO:0000256" key="2">
    <source>
        <dbReference type="ARBA" id="ARBA00022643"/>
    </source>
</evidence>
<feature type="domain" description="FAD-binding FR-type" evidence="12">
    <location>
        <begin position="313"/>
        <end position="560"/>
    </location>
</feature>
<dbReference type="InterPro" id="IPR001094">
    <property type="entry name" value="Flavdoxin-like"/>
</dbReference>
<keyword evidence="9 10" id="KW-0472">Membrane</keyword>
<gene>
    <name evidence="13" type="ORF">RJ639_036565</name>
</gene>
<keyword evidence="7" id="KW-1133">Transmembrane helix</keyword>
<keyword evidence="2 10" id="KW-0288">FMN</keyword>
<evidence type="ECO:0000256" key="9">
    <source>
        <dbReference type="ARBA" id="ARBA00023136"/>
    </source>
</evidence>
<feature type="binding site" evidence="10">
    <location>
        <begin position="493"/>
        <end position="496"/>
    </location>
    <ligand>
        <name>FAD</name>
        <dbReference type="ChEBI" id="CHEBI:57692"/>
    </ligand>
</feature>
<comment type="caution">
    <text evidence="13">The sequence shown here is derived from an EMBL/GenBank/DDBJ whole genome shotgun (WGS) entry which is preliminary data.</text>
</comment>
<evidence type="ECO:0000313" key="14">
    <source>
        <dbReference type="Proteomes" id="UP001188597"/>
    </source>
</evidence>
<dbReference type="GO" id="GO:0050661">
    <property type="term" value="F:NADP binding"/>
    <property type="evidence" value="ECO:0007669"/>
    <property type="project" value="UniProtKB-UniRule"/>
</dbReference>
<evidence type="ECO:0000256" key="5">
    <source>
        <dbReference type="ARBA" id="ARBA00022827"/>
    </source>
</evidence>
<dbReference type="AlphaFoldDB" id="A0AA88WMZ4"/>
<comment type="similarity">
    <text evidence="10">In the C-terminal section; belongs to the flavoprotein pyridine nucleotide cytochrome reductase family.</text>
</comment>
<dbReference type="InterPro" id="IPR003097">
    <property type="entry name" value="CysJ-like_FAD-binding"/>
</dbReference>
<dbReference type="HAMAP" id="MF_03212">
    <property type="entry name" value="NCPR"/>
    <property type="match status" value="1"/>
</dbReference>
<feature type="binding site" evidence="10">
    <location>
        <begin position="511"/>
        <end position="513"/>
    </location>
    <ligand>
        <name>FAD</name>
        <dbReference type="ChEBI" id="CHEBI:57692"/>
    </ligand>
</feature>
<keyword evidence="3" id="KW-0812">Transmembrane</keyword>
<keyword evidence="4 10" id="KW-0256">Endoplasmic reticulum</keyword>
<feature type="binding site" evidence="10">
    <location>
        <begin position="635"/>
        <end position="636"/>
    </location>
    <ligand>
        <name>NADP(+)</name>
        <dbReference type="ChEBI" id="CHEBI:58349"/>
    </ligand>
</feature>
<dbReference type="InterPro" id="IPR039261">
    <property type="entry name" value="FNR_nucleotide-bd"/>
</dbReference>
<dbReference type="EC" id="1.6.2.4" evidence="10"/>
<comment type="function">
    <text evidence="10">This enzyme is required for electron transfer from NADP to cytochrome P450 in microsomes. It can also provide electron transfer to heme oxygenase and cytochrome B5.</text>
</comment>
<dbReference type="InterPro" id="IPR017927">
    <property type="entry name" value="FAD-bd_FR_type"/>
</dbReference>
<dbReference type="GO" id="GO:0003958">
    <property type="term" value="F:NADPH-hemoprotein reductase activity"/>
    <property type="evidence" value="ECO:0007669"/>
    <property type="project" value="UniProtKB-UniRule"/>
</dbReference>
<comment type="caution">
    <text evidence="10">Lacks conserved residue(s) required for the propagation of feature annotation.</text>
</comment>
<feature type="binding site" evidence="10">
    <location>
        <position position="333"/>
    </location>
    <ligand>
        <name>NADP(+)</name>
        <dbReference type="ChEBI" id="CHEBI:58349"/>
    </ligand>
</feature>
<evidence type="ECO:0000256" key="7">
    <source>
        <dbReference type="ARBA" id="ARBA00022989"/>
    </source>
</evidence>
<dbReference type="CDD" id="cd06204">
    <property type="entry name" value="CYPOR"/>
    <property type="match status" value="1"/>
</dbReference>
<feature type="binding site" evidence="10">
    <location>
        <begin position="167"/>
        <end position="170"/>
    </location>
    <ligand>
        <name>FMN</name>
        <dbReference type="ChEBI" id="CHEBI:58210"/>
    </ligand>
</feature>
<comment type="similarity">
    <text evidence="10">Belongs to the NADPH--cytochrome P450 reductase family.</text>
</comment>
<dbReference type="InterPro" id="IPR023208">
    <property type="entry name" value="P450R"/>
</dbReference>
<evidence type="ECO:0000256" key="1">
    <source>
        <dbReference type="ARBA" id="ARBA00022630"/>
    </source>
</evidence>
<dbReference type="Pfam" id="PF00667">
    <property type="entry name" value="FAD_binding_1"/>
    <property type="match status" value="1"/>
</dbReference>
<dbReference type="PROSITE" id="PS50902">
    <property type="entry name" value="FLAVODOXIN_LIKE"/>
    <property type="match status" value="1"/>
</dbReference>
<dbReference type="Gene3D" id="2.40.30.10">
    <property type="entry name" value="Translation factors"/>
    <property type="match status" value="1"/>
</dbReference>